<organism evidence="3 4">
    <name type="scientific">Streblomastix strix</name>
    <dbReference type="NCBI Taxonomy" id="222440"/>
    <lineage>
        <taxon>Eukaryota</taxon>
        <taxon>Metamonada</taxon>
        <taxon>Preaxostyla</taxon>
        <taxon>Oxymonadida</taxon>
        <taxon>Streblomastigidae</taxon>
        <taxon>Streblomastix</taxon>
    </lineage>
</organism>
<feature type="non-terminal residue" evidence="3">
    <location>
        <position position="1"/>
    </location>
</feature>
<dbReference type="Proteomes" id="UP000324800">
    <property type="component" value="Unassembled WGS sequence"/>
</dbReference>
<dbReference type="InterPro" id="IPR011009">
    <property type="entry name" value="Kinase-like_dom_sf"/>
</dbReference>
<dbReference type="SUPFAM" id="SSF56112">
    <property type="entry name" value="Protein kinase-like (PK-like)"/>
    <property type="match status" value="1"/>
</dbReference>
<evidence type="ECO:0000313" key="4">
    <source>
        <dbReference type="Proteomes" id="UP000324800"/>
    </source>
</evidence>
<dbReference type="InterPro" id="IPR000719">
    <property type="entry name" value="Prot_kinase_dom"/>
</dbReference>
<dbReference type="PROSITE" id="PS50011">
    <property type="entry name" value="PROTEIN_KINASE_DOM"/>
    <property type="match status" value="1"/>
</dbReference>
<comment type="caution">
    <text evidence="3">The sequence shown here is derived from an EMBL/GenBank/DDBJ whole genome shotgun (WGS) entry which is preliminary data.</text>
</comment>
<name>A0A5J4WM65_9EUKA</name>
<evidence type="ECO:0000259" key="2">
    <source>
        <dbReference type="PROSITE" id="PS50011"/>
    </source>
</evidence>
<proteinExistence type="predicted"/>
<dbReference type="GO" id="GO:0004674">
    <property type="term" value="F:protein serine/threonine kinase activity"/>
    <property type="evidence" value="ECO:0007669"/>
    <property type="project" value="InterPro"/>
</dbReference>
<dbReference type="InterPro" id="IPR045269">
    <property type="entry name" value="Atg1-like"/>
</dbReference>
<dbReference type="Pfam" id="PF00069">
    <property type="entry name" value="Pkinase"/>
    <property type="match status" value="1"/>
</dbReference>
<evidence type="ECO:0000256" key="1">
    <source>
        <dbReference type="SAM" id="MobiDB-lite"/>
    </source>
</evidence>
<dbReference type="GO" id="GO:0010506">
    <property type="term" value="P:regulation of autophagy"/>
    <property type="evidence" value="ECO:0007669"/>
    <property type="project" value="InterPro"/>
</dbReference>
<protein>
    <submittedName>
        <fullName evidence="3">Putative AGC family protein kinase</fullName>
    </submittedName>
</protein>
<accession>A0A5J4WM65</accession>
<feature type="region of interest" description="Disordered" evidence="1">
    <location>
        <begin position="283"/>
        <end position="307"/>
    </location>
</feature>
<keyword evidence="3" id="KW-0418">Kinase</keyword>
<feature type="domain" description="Protein kinase" evidence="2">
    <location>
        <begin position="1"/>
        <end position="257"/>
    </location>
</feature>
<dbReference type="AlphaFoldDB" id="A0A5J4WM65"/>
<dbReference type="PANTHER" id="PTHR24348">
    <property type="entry name" value="SERINE/THREONINE-PROTEIN KINASE UNC-51-RELATED"/>
    <property type="match status" value="1"/>
</dbReference>
<sequence>TFCSGESTHGHVYQVFSEQTGLIAAKVVKDSDLNFNEWQNSIKLTKQMSNPFALKYDSINIDKKFAVAQMEYANLGNLRDLIESENALPVSVIRVIMKQLFEGLRIMHEKGLIHRNIQEKNIYLHSPIESGRVVVKIADFGLVKAQKYAGEQILVSSAGAPQYQPPELILANEHEEVKADAKIDVWSAGIVLYRLATKCFPFKSTSIEAINTFMSSRKLTRPPDIYDDYLWDFLTNILSFDRKSRPTSADALQHLFFVCGEARTDVSISAIQLAHESLSAKMMGDTRHKRVRKQGPRGRDDQDPDSDLETVGGLYQVQSYEFWFIVFLQFKENIYKFDYFYSNKRFSNSTQSNWVAESKRKIVDSVESAHQIGYYLESVFKIKQFN</sequence>
<dbReference type="Gene3D" id="1.10.510.10">
    <property type="entry name" value="Transferase(Phosphotransferase) domain 1"/>
    <property type="match status" value="1"/>
</dbReference>
<reference evidence="3 4" key="1">
    <citation type="submission" date="2019-03" db="EMBL/GenBank/DDBJ databases">
        <title>Single cell metagenomics reveals metabolic interactions within the superorganism composed of flagellate Streblomastix strix and complex community of Bacteroidetes bacteria on its surface.</title>
        <authorList>
            <person name="Treitli S.C."/>
            <person name="Kolisko M."/>
            <person name="Husnik F."/>
            <person name="Keeling P."/>
            <person name="Hampl V."/>
        </authorList>
    </citation>
    <scope>NUCLEOTIDE SEQUENCE [LARGE SCALE GENOMIC DNA]</scope>
    <source>
        <strain evidence="3">ST1C</strain>
    </source>
</reference>
<feature type="compositionally biased region" description="Basic residues" evidence="1">
    <location>
        <begin position="287"/>
        <end position="296"/>
    </location>
</feature>
<dbReference type="OrthoDB" id="6513151at2759"/>
<keyword evidence="3" id="KW-0808">Transferase</keyword>
<gene>
    <name evidence="3" type="ORF">EZS28_008547</name>
</gene>
<dbReference type="GO" id="GO:0005524">
    <property type="term" value="F:ATP binding"/>
    <property type="evidence" value="ECO:0007669"/>
    <property type="project" value="InterPro"/>
</dbReference>
<dbReference type="GO" id="GO:0005737">
    <property type="term" value="C:cytoplasm"/>
    <property type="evidence" value="ECO:0007669"/>
    <property type="project" value="TreeGrafter"/>
</dbReference>
<evidence type="ECO:0000313" key="3">
    <source>
        <dbReference type="EMBL" id="KAA6395923.1"/>
    </source>
</evidence>
<dbReference type="EMBL" id="SNRW01001560">
    <property type="protein sequence ID" value="KAA6395923.1"/>
    <property type="molecule type" value="Genomic_DNA"/>
</dbReference>